<evidence type="ECO:0000313" key="7">
    <source>
        <dbReference type="Proteomes" id="UP000306740"/>
    </source>
</evidence>
<evidence type="ECO:0000256" key="4">
    <source>
        <dbReference type="ARBA" id="ARBA00022764"/>
    </source>
</evidence>
<dbReference type="InterPro" id="IPR001188">
    <property type="entry name" value="Sperm_putr-bd"/>
</dbReference>
<dbReference type="EMBL" id="VDFR01000048">
    <property type="protein sequence ID" value="TNC47079.1"/>
    <property type="molecule type" value="Genomic_DNA"/>
</dbReference>
<evidence type="ECO:0000313" key="6">
    <source>
        <dbReference type="EMBL" id="TNC50365.1"/>
    </source>
</evidence>
<evidence type="ECO:0000256" key="3">
    <source>
        <dbReference type="ARBA" id="ARBA00022729"/>
    </source>
</evidence>
<evidence type="ECO:0000313" key="5">
    <source>
        <dbReference type="EMBL" id="TNC47079.1"/>
    </source>
</evidence>
<proteinExistence type="predicted"/>
<keyword evidence="3" id="KW-0732">Signal</keyword>
<dbReference type="Gene3D" id="3.40.190.10">
    <property type="entry name" value="Periplasmic binding protein-like II"/>
    <property type="match status" value="2"/>
</dbReference>
<protein>
    <submittedName>
        <fullName evidence="6">Spermidine/putrescine ABC transporter substrate-binding protein</fullName>
    </submittedName>
</protein>
<dbReference type="GO" id="GO:0015846">
    <property type="term" value="P:polyamine transport"/>
    <property type="evidence" value="ECO:0007669"/>
    <property type="project" value="InterPro"/>
</dbReference>
<dbReference type="CDD" id="cd13590">
    <property type="entry name" value="PBP2_PotD_PotF_like"/>
    <property type="match status" value="1"/>
</dbReference>
<dbReference type="PANTHER" id="PTHR30222:SF17">
    <property type="entry name" value="SPERMIDINE_PUTRESCINE-BINDING PERIPLASMIC PROTEIN"/>
    <property type="match status" value="1"/>
</dbReference>
<evidence type="ECO:0000256" key="1">
    <source>
        <dbReference type="ARBA" id="ARBA00004418"/>
    </source>
</evidence>
<dbReference type="GO" id="GO:0042597">
    <property type="term" value="C:periplasmic space"/>
    <property type="evidence" value="ECO:0007669"/>
    <property type="project" value="UniProtKB-SubCell"/>
</dbReference>
<dbReference type="AlphaFoldDB" id="A0A5C4MZ10"/>
<name>A0A5C4MZ10_9ACTN</name>
<dbReference type="GO" id="GO:0019808">
    <property type="term" value="F:polyamine binding"/>
    <property type="evidence" value="ECO:0007669"/>
    <property type="project" value="InterPro"/>
</dbReference>
<dbReference type="PROSITE" id="PS51318">
    <property type="entry name" value="TAT"/>
    <property type="match status" value="1"/>
</dbReference>
<dbReference type="OrthoDB" id="9769319at2"/>
<dbReference type="PANTHER" id="PTHR30222">
    <property type="entry name" value="SPERMIDINE/PUTRESCINE-BINDING PERIPLASMIC PROTEIN"/>
    <property type="match status" value="1"/>
</dbReference>
<gene>
    <name evidence="6" type="ORF">FHE65_03620</name>
    <name evidence="5" type="ORF">FHE65_10685</name>
</gene>
<dbReference type="Proteomes" id="UP000306740">
    <property type="component" value="Unassembled WGS sequence"/>
</dbReference>
<organism evidence="6 7">
    <name type="scientific">Mumia zhuanghuii</name>
    <dbReference type="NCBI Taxonomy" id="2585211"/>
    <lineage>
        <taxon>Bacteria</taxon>
        <taxon>Bacillati</taxon>
        <taxon>Actinomycetota</taxon>
        <taxon>Actinomycetes</taxon>
        <taxon>Propionibacteriales</taxon>
        <taxon>Nocardioidaceae</taxon>
        <taxon>Mumia</taxon>
    </lineage>
</organism>
<sequence length="389" mass="42249">MMTRRRPPETVRVLAPRSEAGRISRRALLGAFGAIGTATLLGCGGSRTVATTAKPDGTLEDRLNVYSWGDYESPDNVRAFRDAHNLTVQVDSFASNEEMIAKIGASRGTSGYDVLVPSGQFVPMMVANDLLSPLDHSLIPNISHLEPAFTDQPWDPGNTHAVPKAWGTTGFAYDTTKIDGRPESWHDFLELAAGQASGSVSLLDDPWEVSSIYFGAEGIDPNTTDPTALDAAEAYLTTELAPHVRTFSSAPTQSIVQNELALLQMYNGDARLAITESDDPDRWRFVYPTPTANLWVDTWAIARGAQHVDAAHAFINFMLGPETAIGEVDWNGYPTGIAGQRALAEEWELDMLDLIFPPDDVVARLTPAELTDAQDRLTAILEHVQSKAG</sequence>
<dbReference type="PRINTS" id="PR00909">
    <property type="entry name" value="SPERMDNBNDNG"/>
</dbReference>
<comment type="caution">
    <text evidence="6">The sequence shown here is derived from an EMBL/GenBank/DDBJ whole genome shotgun (WGS) entry which is preliminary data.</text>
</comment>
<reference evidence="6 7" key="1">
    <citation type="submission" date="2019-05" db="EMBL/GenBank/DDBJ databases">
        <title>Mumia sp. nov., isolated from the intestinal contents of plateau pika (Ochotona curzoniae) in the Qinghai-Tibet plateau of China.</title>
        <authorList>
            <person name="Tian Z."/>
        </authorList>
    </citation>
    <scope>NUCLEOTIDE SEQUENCE [LARGE SCALE GENOMIC DNA]</scope>
    <source>
        <strain evidence="7">527</strain>
        <strain evidence="6">Z527</strain>
    </source>
</reference>
<dbReference type="SUPFAM" id="SSF53850">
    <property type="entry name" value="Periplasmic binding protein-like II"/>
    <property type="match status" value="1"/>
</dbReference>
<evidence type="ECO:0000256" key="2">
    <source>
        <dbReference type="ARBA" id="ARBA00022448"/>
    </source>
</evidence>
<dbReference type="InterPro" id="IPR006059">
    <property type="entry name" value="SBP"/>
</dbReference>
<accession>A0A5C4MZ10</accession>
<dbReference type="RefSeq" id="WP_139105298.1">
    <property type="nucleotide sequence ID" value="NZ_VDFR01000016.1"/>
</dbReference>
<dbReference type="EMBL" id="VDFR01000016">
    <property type="protein sequence ID" value="TNC50365.1"/>
    <property type="molecule type" value="Genomic_DNA"/>
</dbReference>
<keyword evidence="4" id="KW-0574">Periplasm</keyword>
<comment type="subcellular location">
    <subcellularLocation>
        <location evidence="1">Periplasm</location>
    </subcellularLocation>
</comment>
<dbReference type="Pfam" id="PF13416">
    <property type="entry name" value="SBP_bac_8"/>
    <property type="match status" value="1"/>
</dbReference>
<keyword evidence="2" id="KW-0813">Transport</keyword>
<dbReference type="InterPro" id="IPR006311">
    <property type="entry name" value="TAT_signal"/>
</dbReference>